<organism evidence="9 10">
    <name type="scientific">Phormidesmis priestleyi Ana</name>
    <dbReference type="NCBI Taxonomy" id="1666911"/>
    <lineage>
        <taxon>Bacteria</taxon>
        <taxon>Bacillati</taxon>
        <taxon>Cyanobacteriota</taxon>
        <taxon>Cyanophyceae</taxon>
        <taxon>Leptolyngbyales</taxon>
        <taxon>Leptolyngbyaceae</taxon>
        <taxon>Phormidesmis</taxon>
    </lineage>
</organism>
<dbReference type="Proteomes" id="UP000050465">
    <property type="component" value="Unassembled WGS sequence"/>
</dbReference>
<dbReference type="STRING" id="1666911.HLUCCA11_08815"/>
<sequence length="308" mass="32475">MRVLISAVLPIALVALCGVWVGRAFPLDLKTLARLNIYVLLPALVLTGVYESTLPFRSAAGIVLGFALNCAVLYLTATLLGKAFKLPPETRKSLVATTLLANSGNIGLPFMLFALGQGGLERGIVYLIASAIFIASVGPMMLKGDGIWAGLKVTCNLPVFWATLAGVGLQVAAWQGLSWQLPAEFVSAIARSLTTLSDAAIPIALLMLGIQLSRTRLNFGRYELFAACLRLFVSPLSAYAIGLGIGLQGLDLSVLVMQSAMPVAVNTLIWVTELGGDTVRVAKTIVLSTVMSLASLPIVLHLVTLSGQ</sequence>
<feature type="transmembrane region" description="Helical" evidence="8">
    <location>
        <begin position="252"/>
        <end position="272"/>
    </location>
</feature>
<keyword evidence="6 8" id="KW-1133">Transmembrane helix</keyword>
<dbReference type="InterPro" id="IPR004776">
    <property type="entry name" value="Mem_transp_PIN-like"/>
</dbReference>
<dbReference type="PANTHER" id="PTHR36838:SF1">
    <property type="entry name" value="SLR1864 PROTEIN"/>
    <property type="match status" value="1"/>
</dbReference>
<evidence type="ECO:0000256" key="1">
    <source>
        <dbReference type="ARBA" id="ARBA00004651"/>
    </source>
</evidence>
<dbReference type="Pfam" id="PF03547">
    <property type="entry name" value="Mem_trans"/>
    <property type="match status" value="2"/>
</dbReference>
<evidence type="ECO:0000256" key="2">
    <source>
        <dbReference type="ARBA" id="ARBA00010145"/>
    </source>
</evidence>
<name>A0A0P7ZRG8_9CYAN</name>
<evidence type="ECO:0000256" key="6">
    <source>
        <dbReference type="ARBA" id="ARBA00022989"/>
    </source>
</evidence>
<reference evidence="9 10" key="1">
    <citation type="submission" date="2015-09" db="EMBL/GenBank/DDBJ databases">
        <title>Identification and resolution of microdiversity through metagenomic sequencing of parallel consortia.</title>
        <authorList>
            <person name="Nelson W.C."/>
            <person name="Romine M.F."/>
            <person name="Lindemann S.R."/>
        </authorList>
    </citation>
    <scope>NUCLEOTIDE SEQUENCE [LARGE SCALE GENOMIC DNA]</scope>
    <source>
        <strain evidence="9">Ana</strain>
    </source>
</reference>
<dbReference type="AlphaFoldDB" id="A0A0P7ZRG8"/>
<keyword evidence="4" id="KW-1003">Cell membrane</keyword>
<feature type="transmembrane region" description="Helical" evidence="8">
    <location>
        <begin position="189"/>
        <end position="212"/>
    </location>
</feature>
<feature type="transmembrane region" description="Helical" evidence="8">
    <location>
        <begin position="124"/>
        <end position="142"/>
    </location>
</feature>
<evidence type="ECO:0000256" key="5">
    <source>
        <dbReference type="ARBA" id="ARBA00022692"/>
    </source>
</evidence>
<feature type="transmembrane region" description="Helical" evidence="8">
    <location>
        <begin position="284"/>
        <end position="303"/>
    </location>
</feature>
<keyword evidence="3" id="KW-0813">Transport</keyword>
<evidence type="ECO:0000313" key="10">
    <source>
        <dbReference type="Proteomes" id="UP000050465"/>
    </source>
</evidence>
<keyword evidence="7 8" id="KW-0472">Membrane</keyword>
<evidence type="ECO:0000256" key="4">
    <source>
        <dbReference type="ARBA" id="ARBA00022475"/>
    </source>
</evidence>
<dbReference type="GO" id="GO:0005886">
    <property type="term" value="C:plasma membrane"/>
    <property type="evidence" value="ECO:0007669"/>
    <property type="project" value="UniProtKB-SubCell"/>
</dbReference>
<evidence type="ECO:0000313" key="9">
    <source>
        <dbReference type="EMBL" id="KPQ35988.1"/>
    </source>
</evidence>
<dbReference type="Gene3D" id="1.20.1530.20">
    <property type="match status" value="1"/>
</dbReference>
<dbReference type="InterPro" id="IPR038770">
    <property type="entry name" value="Na+/solute_symporter_sf"/>
</dbReference>
<dbReference type="GO" id="GO:0055085">
    <property type="term" value="P:transmembrane transport"/>
    <property type="evidence" value="ECO:0007669"/>
    <property type="project" value="InterPro"/>
</dbReference>
<feature type="transmembrane region" description="Helical" evidence="8">
    <location>
        <begin position="224"/>
        <end position="246"/>
    </location>
</feature>
<evidence type="ECO:0000256" key="7">
    <source>
        <dbReference type="ARBA" id="ARBA00023136"/>
    </source>
</evidence>
<comment type="subcellular location">
    <subcellularLocation>
        <location evidence="1">Cell membrane</location>
        <topology evidence="1">Multi-pass membrane protein</topology>
    </subcellularLocation>
</comment>
<comment type="caution">
    <text evidence="9">The sequence shown here is derived from an EMBL/GenBank/DDBJ whole genome shotgun (WGS) entry which is preliminary data.</text>
</comment>
<protein>
    <submittedName>
        <fullName evidence="9">Putative permease</fullName>
    </submittedName>
</protein>
<dbReference type="EMBL" id="LJZR01000009">
    <property type="protein sequence ID" value="KPQ35988.1"/>
    <property type="molecule type" value="Genomic_DNA"/>
</dbReference>
<feature type="transmembrane region" description="Helical" evidence="8">
    <location>
        <begin position="154"/>
        <end position="177"/>
    </location>
</feature>
<proteinExistence type="inferred from homology"/>
<accession>A0A0P7ZRG8</accession>
<keyword evidence="5 8" id="KW-0812">Transmembrane</keyword>
<dbReference type="PATRIC" id="fig|1666911.3.peg.4150"/>
<dbReference type="PANTHER" id="PTHR36838">
    <property type="entry name" value="AUXIN EFFLUX CARRIER FAMILY PROTEIN"/>
    <property type="match status" value="1"/>
</dbReference>
<feature type="transmembrane region" description="Helical" evidence="8">
    <location>
        <begin position="93"/>
        <end position="112"/>
    </location>
</feature>
<gene>
    <name evidence="9" type="ORF">HLUCCA11_08815</name>
</gene>
<evidence type="ECO:0000256" key="8">
    <source>
        <dbReference type="SAM" id="Phobius"/>
    </source>
</evidence>
<evidence type="ECO:0000256" key="3">
    <source>
        <dbReference type="ARBA" id="ARBA00022448"/>
    </source>
</evidence>
<feature type="transmembrane region" description="Helical" evidence="8">
    <location>
        <begin position="59"/>
        <end position="81"/>
    </location>
</feature>
<comment type="similarity">
    <text evidence="2">Belongs to the auxin efflux carrier (TC 2.A.69) family.</text>
</comment>